<dbReference type="SUPFAM" id="SSF88697">
    <property type="entry name" value="PUA domain-like"/>
    <property type="match status" value="1"/>
</dbReference>
<dbReference type="PIRSF" id="PIRSF015601">
    <property type="entry name" value="MTase_slr0722"/>
    <property type="match status" value="1"/>
</dbReference>
<evidence type="ECO:0000256" key="3">
    <source>
        <dbReference type="ARBA" id="ARBA00022490"/>
    </source>
</evidence>
<dbReference type="Pfam" id="PF20260">
    <property type="entry name" value="PUA_4"/>
    <property type="match status" value="1"/>
</dbReference>
<dbReference type="GO" id="GO:0070475">
    <property type="term" value="P:rRNA base methylation"/>
    <property type="evidence" value="ECO:0007669"/>
    <property type="project" value="TreeGrafter"/>
</dbReference>
<dbReference type="PANTHER" id="PTHR30027:SF3">
    <property type="entry name" value="16S RRNA (URACIL(1498)-N(3))-METHYLTRANSFERASE"/>
    <property type="match status" value="1"/>
</dbReference>
<evidence type="ECO:0000256" key="5">
    <source>
        <dbReference type="ARBA" id="ARBA00022603"/>
    </source>
</evidence>
<keyword evidence="14" id="KW-1185">Reference proteome</keyword>
<accession>A0A6L3ZJ74</accession>
<dbReference type="NCBIfam" id="TIGR00046">
    <property type="entry name" value="RsmE family RNA methyltransferase"/>
    <property type="match status" value="1"/>
</dbReference>
<evidence type="ECO:0000256" key="9">
    <source>
        <dbReference type="ARBA" id="ARBA00047944"/>
    </source>
</evidence>
<comment type="function">
    <text evidence="8 10">Specifically methylates the N3 position of the uracil ring of uridine 1498 (m3U1498) in 16S rRNA. Acts on the fully assembled 30S ribosomal subunit.</text>
</comment>
<protein>
    <recommendedName>
        <fullName evidence="10">Ribosomal RNA small subunit methyltransferase E</fullName>
        <ecNumber evidence="10">2.1.1.193</ecNumber>
    </recommendedName>
</protein>
<dbReference type="InterPro" id="IPR046886">
    <property type="entry name" value="RsmE_MTase_dom"/>
</dbReference>
<keyword evidence="3 10" id="KW-0963">Cytoplasm</keyword>
<comment type="subcellular location">
    <subcellularLocation>
        <location evidence="1 10">Cytoplasm</location>
    </subcellularLocation>
</comment>
<dbReference type="Gene3D" id="3.40.1280.10">
    <property type="match status" value="1"/>
</dbReference>
<evidence type="ECO:0000256" key="2">
    <source>
        <dbReference type="ARBA" id="ARBA00005528"/>
    </source>
</evidence>
<dbReference type="RefSeq" id="WP_151692555.1">
    <property type="nucleotide sequence ID" value="NZ_BMGX01000002.1"/>
</dbReference>
<dbReference type="Pfam" id="PF04452">
    <property type="entry name" value="Methyltrans_RNA"/>
    <property type="match status" value="1"/>
</dbReference>
<dbReference type="InterPro" id="IPR029028">
    <property type="entry name" value="Alpha/beta_knot_MTases"/>
</dbReference>
<evidence type="ECO:0000256" key="4">
    <source>
        <dbReference type="ARBA" id="ARBA00022552"/>
    </source>
</evidence>
<name>A0A6L3ZJ74_9FLAO</name>
<gene>
    <name evidence="13" type="ORF">F8C82_05545</name>
</gene>
<evidence type="ECO:0000256" key="6">
    <source>
        <dbReference type="ARBA" id="ARBA00022679"/>
    </source>
</evidence>
<evidence type="ECO:0000256" key="8">
    <source>
        <dbReference type="ARBA" id="ARBA00025699"/>
    </source>
</evidence>
<evidence type="ECO:0000259" key="11">
    <source>
        <dbReference type="Pfam" id="PF04452"/>
    </source>
</evidence>
<dbReference type="Proteomes" id="UP000484164">
    <property type="component" value="Unassembled WGS sequence"/>
</dbReference>
<dbReference type="SUPFAM" id="SSF75217">
    <property type="entry name" value="alpha/beta knot"/>
    <property type="match status" value="1"/>
</dbReference>
<evidence type="ECO:0000256" key="1">
    <source>
        <dbReference type="ARBA" id="ARBA00004496"/>
    </source>
</evidence>
<comment type="catalytic activity">
    <reaction evidence="9 10">
        <text>uridine(1498) in 16S rRNA + S-adenosyl-L-methionine = N(3)-methyluridine(1498) in 16S rRNA + S-adenosyl-L-homocysteine + H(+)</text>
        <dbReference type="Rhea" id="RHEA:42920"/>
        <dbReference type="Rhea" id="RHEA-COMP:10283"/>
        <dbReference type="Rhea" id="RHEA-COMP:10284"/>
        <dbReference type="ChEBI" id="CHEBI:15378"/>
        <dbReference type="ChEBI" id="CHEBI:57856"/>
        <dbReference type="ChEBI" id="CHEBI:59789"/>
        <dbReference type="ChEBI" id="CHEBI:65315"/>
        <dbReference type="ChEBI" id="CHEBI:74502"/>
        <dbReference type="EC" id="2.1.1.193"/>
    </reaction>
</comment>
<dbReference type="InterPro" id="IPR015947">
    <property type="entry name" value="PUA-like_sf"/>
</dbReference>
<feature type="domain" description="Ribosomal RNA small subunit methyltransferase E methyltransferase" evidence="11">
    <location>
        <begin position="71"/>
        <end position="228"/>
    </location>
</feature>
<dbReference type="InterPro" id="IPR029026">
    <property type="entry name" value="tRNA_m1G_MTases_N"/>
</dbReference>
<evidence type="ECO:0000259" key="12">
    <source>
        <dbReference type="Pfam" id="PF20260"/>
    </source>
</evidence>
<dbReference type="PANTHER" id="PTHR30027">
    <property type="entry name" value="RIBOSOMAL RNA SMALL SUBUNIT METHYLTRANSFERASE E"/>
    <property type="match status" value="1"/>
</dbReference>
<dbReference type="Gene3D" id="2.40.240.20">
    <property type="entry name" value="Hypothetical PUA domain-like, domain 1"/>
    <property type="match status" value="1"/>
</dbReference>
<keyword evidence="6 10" id="KW-0808">Transferase</keyword>
<dbReference type="GO" id="GO:0070042">
    <property type="term" value="F:rRNA (uridine-N3-)-methyltransferase activity"/>
    <property type="evidence" value="ECO:0007669"/>
    <property type="project" value="TreeGrafter"/>
</dbReference>
<evidence type="ECO:0000256" key="7">
    <source>
        <dbReference type="ARBA" id="ARBA00022691"/>
    </source>
</evidence>
<dbReference type="EC" id="2.1.1.193" evidence="10"/>
<dbReference type="GO" id="GO:0005737">
    <property type="term" value="C:cytoplasm"/>
    <property type="evidence" value="ECO:0007669"/>
    <property type="project" value="UniProtKB-SubCell"/>
</dbReference>
<sequence>MQLFYGHKDGNSAALTADESKHAIKVLRKSAGDIIHVMDGAGNLYSGPISNDHQKHCTIRIEEEVNDWNPVPYQFHLAIAPTKHMDRLEWLIEKAVEIGITRITPLLSFHSERKVLKLERLEKILLSACKQSLKGTLPQLDPLTKFTDFIVEKRPDPTYIGYCGEGEKKLLVSELMTNGPSACVIIGPEGDFSADEFSMATSAGVVPITLGDQRLRTETAGLTAVQAANLIHQLKSH</sequence>
<dbReference type="InterPro" id="IPR046887">
    <property type="entry name" value="RsmE_PUA-like"/>
</dbReference>
<dbReference type="InterPro" id="IPR006700">
    <property type="entry name" value="RsmE"/>
</dbReference>
<feature type="domain" description="Ribosomal RNA small subunit methyltransferase E PUA-like" evidence="12">
    <location>
        <begin position="15"/>
        <end position="61"/>
    </location>
</feature>
<evidence type="ECO:0000313" key="14">
    <source>
        <dbReference type="Proteomes" id="UP000484164"/>
    </source>
</evidence>
<evidence type="ECO:0000256" key="10">
    <source>
        <dbReference type="PIRNR" id="PIRNR015601"/>
    </source>
</evidence>
<comment type="similarity">
    <text evidence="2 10">Belongs to the RNA methyltransferase RsmE family.</text>
</comment>
<comment type="caution">
    <text evidence="13">The sequence shown here is derived from an EMBL/GenBank/DDBJ whole genome shotgun (WGS) entry which is preliminary data.</text>
</comment>
<keyword evidence="4 10" id="KW-0698">rRNA processing</keyword>
<evidence type="ECO:0000313" key="13">
    <source>
        <dbReference type="EMBL" id="KAB2817867.1"/>
    </source>
</evidence>
<keyword evidence="5 10" id="KW-0489">Methyltransferase</keyword>
<dbReference type="CDD" id="cd18084">
    <property type="entry name" value="RsmE-like"/>
    <property type="match status" value="1"/>
</dbReference>
<keyword evidence="7 10" id="KW-0949">S-adenosyl-L-methionine</keyword>
<organism evidence="13 14">
    <name type="scientific">Phaeocystidibacter marisrubri</name>
    <dbReference type="NCBI Taxonomy" id="1577780"/>
    <lineage>
        <taxon>Bacteria</taxon>
        <taxon>Pseudomonadati</taxon>
        <taxon>Bacteroidota</taxon>
        <taxon>Flavobacteriia</taxon>
        <taxon>Flavobacteriales</taxon>
        <taxon>Phaeocystidibacteraceae</taxon>
        <taxon>Phaeocystidibacter</taxon>
    </lineage>
</organism>
<reference evidence="13 14" key="1">
    <citation type="submission" date="2019-10" db="EMBL/GenBank/DDBJ databases">
        <title>Genome sequence of Phaeocystidibacter marisrubri JCM30614 (type strain).</title>
        <authorList>
            <person name="Bowman J.P."/>
        </authorList>
    </citation>
    <scope>NUCLEOTIDE SEQUENCE [LARGE SCALE GENOMIC DNA]</scope>
    <source>
        <strain evidence="13 14">JCM 30614</strain>
    </source>
</reference>
<dbReference type="AlphaFoldDB" id="A0A6L3ZJ74"/>
<dbReference type="OrthoDB" id="9815641at2"/>
<proteinExistence type="inferred from homology"/>
<dbReference type="EMBL" id="WBVQ01000001">
    <property type="protein sequence ID" value="KAB2817867.1"/>
    <property type="molecule type" value="Genomic_DNA"/>
</dbReference>